<proteinExistence type="inferred from homology"/>
<gene>
    <name evidence="10" type="primary">miaA</name>
    <name evidence="14" type="ORF">A2633_03855</name>
</gene>
<comment type="function">
    <text evidence="2 10 12">Catalyzes the transfer of a dimethylallyl group onto the adenine at position 37 in tRNAs that read codons beginning with uridine, leading to the formation of N6-(dimethylallyl)adenosine (i(6)A).</text>
</comment>
<evidence type="ECO:0000256" key="5">
    <source>
        <dbReference type="ARBA" id="ARBA00022694"/>
    </source>
</evidence>
<evidence type="ECO:0000256" key="4">
    <source>
        <dbReference type="ARBA" id="ARBA00022679"/>
    </source>
</evidence>
<evidence type="ECO:0000256" key="11">
    <source>
        <dbReference type="RuleBase" id="RU003783"/>
    </source>
</evidence>
<dbReference type="Gene3D" id="1.10.20.140">
    <property type="match status" value="1"/>
</dbReference>
<comment type="catalytic activity">
    <reaction evidence="9 10 11">
        <text>adenosine(37) in tRNA + dimethylallyl diphosphate = N(6)-dimethylallyladenosine(37) in tRNA + diphosphate</text>
        <dbReference type="Rhea" id="RHEA:26482"/>
        <dbReference type="Rhea" id="RHEA-COMP:10162"/>
        <dbReference type="Rhea" id="RHEA-COMP:10375"/>
        <dbReference type="ChEBI" id="CHEBI:33019"/>
        <dbReference type="ChEBI" id="CHEBI:57623"/>
        <dbReference type="ChEBI" id="CHEBI:74411"/>
        <dbReference type="ChEBI" id="CHEBI:74415"/>
        <dbReference type="EC" id="2.5.1.75"/>
    </reaction>
</comment>
<keyword evidence="5 10" id="KW-0819">tRNA processing</keyword>
<dbReference type="GO" id="GO:0052381">
    <property type="term" value="F:tRNA dimethylallyltransferase activity"/>
    <property type="evidence" value="ECO:0007669"/>
    <property type="project" value="UniProtKB-UniRule"/>
</dbReference>
<dbReference type="InterPro" id="IPR027417">
    <property type="entry name" value="P-loop_NTPase"/>
</dbReference>
<dbReference type="PANTHER" id="PTHR11088">
    <property type="entry name" value="TRNA DIMETHYLALLYLTRANSFERASE"/>
    <property type="match status" value="1"/>
</dbReference>
<evidence type="ECO:0000256" key="9">
    <source>
        <dbReference type="ARBA" id="ARBA00049563"/>
    </source>
</evidence>
<keyword evidence="6 10" id="KW-0547">Nucleotide-binding</keyword>
<dbReference type="Pfam" id="PF01715">
    <property type="entry name" value="IPPT"/>
    <property type="match status" value="1"/>
</dbReference>
<evidence type="ECO:0000256" key="6">
    <source>
        <dbReference type="ARBA" id="ARBA00022741"/>
    </source>
</evidence>
<keyword evidence="8 10" id="KW-0460">Magnesium</keyword>
<dbReference type="AlphaFoldDB" id="A0A1G2K684"/>
<evidence type="ECO:0000313" key="15">
    <source>
        <dbReference type="Proteomes" id="UP000177152"/>
    </source>
</evidence>
<dbReference type="Gene3D" id="3.40.50.300">
    <property type="entry name" value="P-loop containing nucleotide triphosphate hydrolases"/>
    <property type="match status" value="1"/>
</dbReference>
<dbReference type="GO" id="GO:0005524">
    <property type="term" value="F:ATP binding"/>
    <property type="evidence" value="ECO:0007669"/>
    <property type="project" value="UniProtKB-UniRule"/>
</dbReference>
<protein>
    <recommendedName>
        <fullName evidence="10">tRNA dimethylallyltransferase</fullName>
        <ecNumber evidence="10">2.5.1.75</ecNumber>
    </recommendedName>
    <alternativeName>
        <fullName evidence="10">Dimethylallyl diphosphate:tRNA dimethylallyltransferase</fullName>
        <shortName evidence="10">DMAPP:tRNA dimethylallyltransferase</shortName>
        <shortName evidence="10">DMATase</shortName>
    </alternativeName>
    <alternativeName>
        <fullName evidence="10">Isopentenyl-diphosphate:tRNA isopentenyltransferase</fullName>
        <shortName evidence="10">IPP transferase</shortName>
        <shortName evidence="10">IPPT</shortName>
        <shortName evidence="10">IPTase</shortName>
    </alternativeName>
</protein>
<dbReference type="NCBIfam" id="TIGR00174">
    <property type="entry name" value="miaA"/>
    <property type="match status" value="1"/>
</dbReference>
<evidence type="ECO:0000256" key="7">
    <source>
        <dbReference type="ARBA" id="ARBA00022840"/>
    </source>
</evidence>
<comment type="subunit">
    <text evidence="10">Monomer.</text>
</comment>
<dbReference type="PANTHER" id="PTHR11088:SF60">
    <property type="entry name" value="TRNA DIMETHYLALLYLTRANSFERASE"/>
    <property type="match status" value="1"/>
</dbReference>
<dbReference type="HAMAP" id="MF_00185">
    <property type="entry name" value="IPP_trans"/>
    <property type="match status" value="1"/>
</dbReference>
<feature type="region of interest" description="Interaction with substrate tRNA" evidence="10">
    <location>
        <begin position="38"/>
        <end position="41"/>
    </location>
</feature>
<dbReference type="EMBL" id="MHQC01000044">
    <property type="protein sequence ID" value="OGZ94071.1"/>
    <property type="molecule type" value="Genomic_DNA"/>
</dbReference>
<feature type="site" description="Interaction with substrate tRNA" evidence="10">
    <location>
        <position position="104"/>
    </location>
</feature>
<evidence type="ECO:0000256" key="8">
    <source>
        <dbReference type="ARBA" id="ARBA00022842"/>
    </source>
</evidence>
<evidence type="ECO:0000256" key="3">
    <source>
        <dbReference type="ARBA" id="ARBA00005842"/>
    </source>
</evidence>
<dbReference type="GO" id="GO:0006400">
    <property type="term" value="P:tRNA modification"/>
    <property type="evidence" value="ECO:0007669"/>
    <property type="project" value="TreeGrafter"/>
</dbReference>
<comment type="caution">
    <text evidence="10">Lacks conserved residue(s) required for the propagation of feature annotation.</text>
</comment>
<feature type="site" description="Interaction with substrate tRNA" evidence="10">
    <location>
        <position position="127"/>
    </location>
</feature>
<dbReference type="SUPFAM" id="SSF52540">
    <property type="entry name" value="P-loop containing nucleoside triphosphate hydrolases"/>
    <property type="match status" value="1"/>
</dbReference>
<evidence type="ECO:0000256" key="13">
    <source>
        <dbReference type="RuleBase" id="RU003785"/>
    </source>
</evidence>
<name>A0A1G2K684_9BACT</name>
<comment type="caution">
    <text evidence="14">The sequence shown here is derived from an EMBL/GenBank/DDBJ whole genome shotgun (WGS) entry which is preliminary data.</text>
</comment>
<comment type="similarity">
    <text evidence="3 10 13">Belongs to the IPP transferase family.</text>
</comment>
<organism evidence="14 15">
    <name type="scientific">Candidatus Sungbacteria bacterium RIFCSPHIGHO2_01_FULL_47_32</name>
    <dbReference type="NCBI Taxonomy" id="1802264"/>
    <lineage>
        <taxon>Bacteria</taxon>
        <taxon>Candidatus Sungiibacteriota</taxon>
    </lineage>
</organism>
<feature type="binding site" evidence="10">
    <location>
        <begin position="15"/>
        <end position="20"/>
    </location>
    <ligand>
        <name>substrate</name>
    </ligand>
</feature>
<evidence type="ECO:0000313" key="14">
    <source>
        <dbReference type="EMBL" id="OGZ94071.1"/>
    </source>
</evidence>
<evidence type="ECO:0000256" key="2">
    <source>
        <dbReference type="ARBA" id="ARBA00003213"/>
    </source>
</evidence>
<evidence type="ECO:0000256" key="1">
    <source>
        <dbReference type="ARBA" id="ARBA00001946"/>
    </source>
</evidence>
<evidence type="ECO:0000256" key="12">
    <source>
        <dbReference type="RuleBase" id="RU003784"/>
    </source>
</evidence>
<sequence>MKKRKEKIIVVCGQTASGKSALAVALAKHLGGEIISADSRQVYKGLDIGTEKMTKKEMEGIPHHLIDVASPKKQFTAADFKRLTKNKIAEIQNRGRIPILCGGTGFYIDAVLYDTSIPNVPPNAILRRTLSKKTASELFSILKKLDPKRARAIDSKNPRRLIRAIEIVRHTGKPVSPLVKKKSAYDALILGVAFRRDALARRISLRLDRRLRQGMVREVRNLIKKGVGHRRLQELGLEYRFISLYLQKKLSQNEMREKLNTTIRQYAKRQETWFKRNRSIRWIFPPSISKKAVALSSSFLKR</sequence>
<dbReference type="Proteomes" id="UP000177152">
    <property type="component" value="Unassembled WGS sequence"/>
</dbReference>
<reference evidence="14 15" key="1">
    <citation type="journal article" date="2016" name="Nat. Commun.">
        <title>Thousands of microbial genomes shed light on interconnected biogeochemical processes in an aquifer system.</title>
        <authorList>
            <person name="Anantharaman K."/>
            <person name="Brown C.T."/>
            <person name="Hug L.A."/>
            <person name="Sharon I."/>
            <person name="Castelle C.J."/>
            <person name="Probst A.J."/>
            <person name="Thomas B.C."/>
            <person name="Singh A."/>
            <person name="Wilkins M.J."/>
            <person name="Karaoz U."/>
            <person name="Brodie E.L."/>
            <person name="Williams K.H."/>
            <person name="Hubbard S.S."/>
            <person name="Banfield J.F."/>
        </authorList>
    </citation>
    <scope>NUCLEOTIDE SEQUENCE [LARGE SCALE GENOMIC DNA]</scope>
</reference>
<dbReference type="EC" id="2.5.1.75" evidence="10"/>
<evidence type="ECO:0000256" key="10">
    <source>
        <dbReference type="HAMAP-Rule" id="MF_00185"/>
    </source>
</evidence>
<keyword evidence="7 10" id="KW-0067">ATP-binding</keyword>
<accession>A0A1G2K684</accession>
<keyword evidence="4 10" id="KW-0808">Transferase</keyword>
<comment type="cofactor">
    <cofactor evidence="1 10">
        <name>Mg(2+)</name>
        <dbReference type="ChEBI" id="CHEBI:18420"/>
    </cofactor>
</comment>
<feature type="binding site" evidence="10">
    <location>
        <begin position="13"/>
        <end position="20"/>
    </location>
    <ligand>
        <name>ATP</name>
        <dbReference type="ChEBI" id="CHEBI:30616"/>
    </ligand>
</feature>
<dbReference type="InterPro" id="IPR039657">
    <property type="entry name" value="Dimethylallyltransferase"/>
</dbReference>
<dbReference type="InterPro" id="IPR018022">
    <property type="entry name" value="IPT"/>
</dbReference>